<evidence type="ECO:0000313" key="3">
    <source>
        <dbReference type="Proteomes" id="UP000014760"/>
    </source>
</evidence>
<dbReference type="EnsemblMetazoa" id="CapteT29256">
    <property type="protein sequence ID" value="CapteP29256"/>
    <property type="gene ID" value="CapteG29256"/>
</dbReference>
<gene>
    <name evidence="1" type="ORF">CAPTEDRAFT_29256</name>
</gene>
<reference evidence="3" key="1">
    <citation type="submission" date="2012-12" db="EMBL/GenBank/DDBJ databases">
        <authorList>
            <person name="Hellsten U."/>
            <person name="Grimwood J."/>
            <person name="Chapman J.A."/>
            <person name="Shapiro H."/>
            <person name="Aerts A."/>
            <person name="Otillar R.P."/>
            <person name="Terry A.Y."/>
            <person name="Boore J.L."/>
            <person name="Simakov O."/>
            <person name="Marletaz F."/>
            <person name="Cho S.-J."/>
            <person name="Edsinger-Gonzales E."/>
            <person name="Havlak P."/>
            <person name="Kuo D.-H."/>
            <person name="Larsson T."/>
            <person name="Lv J."/>
            <person name="Arendt D."/>
            <person name="Savage R."/>
            <person name="Osoegawa K."/>
            <person name="de Jong P."/>
            <person name="Lindberg D.R."/>
            <person name="Seaver E.C."/>
            <person name="Weisblat D.A."/>
            <person name="Putnam N.H."/>
            <person name="Grigoriev I.V."/>
            <person name="Rokhsar D.S."/>
        </authorList>
    </citation>
    <scope>NUCLEOTIDE SEQUENCE</scope>
    <source>
        <strain evidence="3">I ESC-2004</strain>
    </source>
</reference>
<sequence>LTKVLESLILCKAASFLSSSDHQFGFKSHHSTDMCVYALKEIVRYYLSKSTPVFACFMDASKAFDKLNYFTLFEKLLKRKMPVLIIRILFYWYCTQQIRVKWGSAMSN</sequence>
<reference evidence="1 3" key="2">
    <citation type="journal article" date="2013" name="Nature">
        <title>Insights into bilaterian evolution from three spiralian genomes.</title>
        <authorList>
            <person name="Simakov O."/>
            <person name="Marletaz F."/>
            <person name="Cho S.J."/>
            <person name="Edsinger-Gonzales E."/>
            <person name="Havlak P."/>
            <person name="Hellsten U."/>
            <person name="Kuo D.H."/>
            <person name="Larsson T."/>
            <person name="Lv J."/>
            <person name="Arendt D."/>
            <person name="Savage R."/>
            <person name="Osoegawa K."/>
            <person name="de Jong P."/>
            <person name="Grimwood J."/>
            <person name="Chapman J.A."/>
            <person name="Shapiro H."/>
            <person name="Aerts A."/>
            <person name="Otillar R.P."/>
            <person name="Terry A.Y."/>
            <person name="Boore J.L."/>
            <person name="Grigoriev I.V."/>
            <person name="Lindberg D.R."/>
            <person name="Seaver E.C."/>
            <person name="Weisblat D.A."/>
            <person name="Putnam N.H."/>
            <person name="Rokhsar D.S."/>
        </authorList>
    </citation>
    <scope>NUCLEOTIDE SEQUENCE</scope>
    <source>
        <strain evidence="1 3">I ESC-2004</strain>
    </source>
</reference>
<keyword evidence="3" id="KW-1185">Reference proteome</keyword>
<organism evidence="1">
    <name type="scientific">Capitella teleta</name>
    <name type="common">Polychaete worm</name>
    <dbReference type="NCBI Taxonomy" id="283909"/>
    <lineage>
        <taxon>Eukaryota</taxon>
        <taxon>Metazoa</taxon>
        <taxon>Spiralia</taxon>
        <taxon>Lophotrochozoa</taxon>
        <taxon>Annelida</taxon>
        <taxon>Polychaeta</taxon>
        <taxon>Sedentaria</taxon>
        <taxon>Scolecida</taxon>
        <taxon>Capitellidae</taxon>
        <taxon>Capitella</taxon>
    </lineage>
</organism>
<dbReference type="Proteomes" id="UP000014760">
    <property type="component" value="Unassembled WGS sequence"/>
</dbReference>
<feature type="non-terminal residue" evidence="1">
    <location>
        <position position="1"/>
    </location>
</feature>
<evidence type="ECO:0000313" key="1">
    <source>
        <dbReference type="EMBL" id="ELT91793.1"/>
    </source>
</evidence>
<dbReference type="AlphaFoldDB" id="R7TDK3"/>
<reference evidence="2" key="3">
    <citation type="submission" date="2015-06" db="UniProtKB">
        <authorList>
            <consortium name="EnsemblMetazoa"/>
        </authorList>
    </citation>
    <scope>IDENTIFICATION</scope>
</reference>
<name>R7TDK3_CAPTE</name>
<dbReference type="OrthoDB" id="6087543at2759"/>
<protein>
    <submittedName>
        <fullName evidence="1 2">Uncharacterized protein</fullName>
    </submittedName>
</protein>
<evidence type="ECO:0000313" key="2">
    <source>
        <dbReference type="EnsemblMetazoa" id="CapteP29256"/>
    </source>
</evidence>
<proteinExistence type="predicted"/>
<dbReference type="HOGENOM" id="CLU_2203505_0_0_1"/>
<dbReference type="OMA" id="AMIRHGH"/>
<dbReference type="EMBL" id="AMQN01013610">
    <property type="status" value="NOT_ANNOTATED_CDS"/>
    <property type="molecule type" value="Genomic_DNA"/>
</dbReference>
<accession>R7TDK3</accession>
<dbReference type="EMBL" id="KB310340">
    <property type="protein sequence ID" value="ELT91793.1"/>
    <property type="molecule type" value="Genomic_DNA"/>
</dbReference>
<feature type="non-terminal residue" evidence="1">
    <location>
        <position position="108"/>
    </location>
</feature>